<gene>
    <name evidence="1" type="ORF">QFC22_003434</name>
</gene>
<sequence>MCRLFLDTTQASTIDPNLDNVAHARQMYANMVTQRLIDDLQGSRTTTPSQYSNTSRSTNRPTFAAASHSSLNLAQPSPERQASPNLNHSREQVDELSSDDDEGQYEEHLSGPAYRGSGQQMTSGEMLQNNDGSAPTMHPLRADTLTPITEKSDVASRKTSINTMNTMNTLDRARLGGSQSSSRGLVQQGSGSGSSHLGRNPSTGTRLVEPMVIEEVMTSSPATSIQPQLPSDETLNIVSEPTSTPRNGNFDHRDVANPHDFHPLTSPTETRAFADMPTTARHPIEVVAPKPQKPSDAFDEAAVLQDNAYLLDQIALVASPEKGRATISPRPPGNSMDSMDSTSPSEPEKSARSLLGRKPSGARAMPAKRQASGASQAPSLEPVHDEQRPVTPLASSPALISPPPAQTATHNGIAPSPSLNADAMAAMTFLDGAASPRKTREPSPLAFKQQPREEDQGDQKAAYRSSFAPSRAVQDRRVRAQEAEKHRDNVMTKPGVRRAPLHRKKTDWSASSDDEDSEEDDNSESDSEAELEKRSTAPPTRPSSAAGPRSEIPQAASQMSLGRGGNGRPLPNPDVSRRVSRNLPPIPGSQRALSAAYPEFRTQPLTLSDNQRSASWAYQDAPGISGMAVQNSPLSSAYNSGDEARLAAPAYRPPPRKNMWNSDLDAPHVGIEPNEPSQKFVQLEPGSAQMTKAFTPHGLLQAGLQDKEDRSAKKQEENAKETGSSLVNVPNKPPPPQAGLLGAITAHERDRKAPGGIGAALTERERDRRLAVSCHFEGIWVGIVVLKIFSPLS</sequence>
<keyword evidence="2" id="KW-1185">Reference proteome</keyword>
<dbReference type="Proteomes" id="UP001243375">
    <property type="component" value="Unassembled WGS sequence"/>
</dbReference>
<proteinExistence type="predicted"/>
<reference evidence="1" key="1">
    <citation type="submission" date="2023-04" db="EMBL/GenBank/DDBJ databases">
        <title>Draft Genome sequencing of Naganishia species isolated from polar environments using Oxford Nanopore Technology.</title>
        <authorList>
            <person name="Leo P."/>
            <person name="Venkateswaran K."/>
        </authorList>
    </citation>
    <scope>NUCLEOTIDE SEQUENCE</scope>
    <source>
        <strain evidence="1">MNA-CCFEE 5425</strain>
    </source>
</reference>
<evidence type="ECO:0000313" key="1">
    <source>
        <dbReference type="EMBL" id="KAJ9119724.1"/>
    </source>
</evidence>
<accession>A0ACC2X6P1</accession>
<evidence type="ECO:0000313" key="2">
    <source>
        <dbReference type="Proteomes" id="UP001243375"/>
    </source>
</evidence>
<dbReference type="EMBL" id="JASBWU010000008">
    <property type="protein sequence ID" value="KAJ9119724.1"/>
    <property type="molecule type" value="Genomic_DNA"/>
</dbReference>
<organism evidence="1 2">
    <name type="scientific">Naganishia vaughanmartiniae</name>
    <dbReference type="NCBI Taxonomy" id="1424756"/>
    <lineage>
        <taxon>Eukaryota</taxon>
        <taxon>Fungi</taxon>
        <taxon>Dikarya</taxon>
        <taxon>Basidiomycota</taxon>
        <taxon>Agaricomycotina</taxon>
        <taxon>Tremellomycetes</taxon>
        <taxon>Filobasidiales</taxon>
        <taxon>Filobasidiaceae</taxon>
        <taxon>Naganishia</taxon>
    </lineage>
</organism>
<comment type="caution">
    <text evidence="1">The sequence shown here is derived from an EMBL/GenBank/DDBJ whole genome shotgun (WGS) entry which is preliminary data.</text>
</comment>
<name>A0ACC2X6P1_9TREE</name>
<protein>
    <submittedName>
        <fullName evidence="1">Uncharacterized protein</fullName>
    </submittedName>
</protein>